<evidence type="ECO:0000256" key="2">
    <source>
        <dbReference type="ARBA" id="ARBA00004167"/>
    </source>
</evidence>
<evidence type="ECO:0000256" key="8">
    <source>
        <dbReference type="ARBA" id="ARBA00023002"/>
    </source>
</evidence>
<dbReference type="AlphaFoldDB" id="A0A8H5GL46"/>
<sequence>MTQNKFGVKLGVDMSHFRNNIVFGSGRDQRICPGQHLANTSLALNVMNLLWAFEFTPDETTQKKGTKIDIWNYQKGGFYMPAPFPCSIKPCSAAKVSIIEEQFSSTSSLFENFESGDLEIKDLDDHEQMWM</sequence>
<evidence type="ECO:0000256" key="4">
    <source>
        <dbReference type="ARBA" id="ARBA00022617"/>
    </source>
</evidence>
<dbReference type="Gene3D" id="1.10.630.10">
    <property type="entry name" value="Cytochrome P450"/>
    <property type="match status" value="1"/>
</dbReference>
<accession>A0A8H5GL46</accession>
<evidence type="ECO:0000256" key="10">
    <source>
        <dbReference type="ARBA" id="ARBA00023033"/>
    </source>
</evidence>
<keyword evidence="6" id="KW-0479">Metal-binding</keyword>
<evidence type="ECO:0000256" key="7">
    <source>
        <dbReference type="ARBA" id="ARBA00022989"/>
    </source>
</evidence>
<evidence type="ECO:0008006" key="14">
    <source>
        <dbReference type="Google" id="ProtNLM"/>
    </source>
</evidence>
<comment type="similarity">
    <text evidence="3">Belongs to the cytochrome P450 family.</text>
</comment>
<dbReference type="PANTHER" id="PTHR46300:SF2">
    <property type="entry name" value="CYTOCHROME P450 MONOOXYGENASE ALNH-RELATED"/>
    <property type="match status" value="1"/>
</dbReference>
<evidence type="ECO:0000256" key="1">
    <source>
        <dbReference type="ARBA" id="ARBA00001971"/>
    </source>
</evidence>
<gene>
    <name evidence="12" type="ORF">D9758_003846</name>
</gene>
<dbReference type="InterPro" id="IPR050364">
    <property type="entry name" value="Cytochrome_P450_fung"/>
</dbReference>
<evidence type="ECO:0000256" key="6">
    <source>
        <dbReference type="ARBA" id="ARBA00022723"/>
    </source>
</evidence>
<dbReference type="EMBL" id="JAACJM010000020">
    <property type="protein sequence ID" value="KAF5367008.1"/>
    <property type="molecule type" value="Genomic_DNA"/>
</dbReference>
<organism evidence="12 13">
    <name type="scientific">Tetrapyrgos nigripes</name>
    <dbReference type="NCBI Taxonomy" id="182062"/>
    <lineage>
        <taxon>Eukaryota</taxon>
        <taxon>Fungi</taxon>
        <taxon>Dikarya</taxon>
        <taxon>Basidiomycota</taxon>
        <taxon>Agaricomycotina</taxon>
        <taxon>Agaricomycetes</taxon>
        <taxon>Agaricomycetidae</taxon>
        <taxon>Agaricales</taxon>
        <taxon>Marasmiineae</taxon>
        <taxon>Marasmiaceae</taxon>
        <taxon>Tetrapyrgos</taxon>
    </lineage>
</organism>
<comment type="cofactor">
    <cofactor evidence="1">
        <name>heme</name>
        <dbReference type="ChEBI" id="CHEBI:30413"/>
    </cofactor>
</comment>
<keyword evidence="4" id="KW-0349">Heme</keyword>
<dbReference type="GO" id="GO:0004497">
    <property type="term" value="F:monooxygenase activity"/>
    <property type="evidence" value="ECO:0007669"/>
    <property type="project" value="UniProtKB-KW"/>
</dbReference>
<dbReference type="SUPFAM" id="SSF48264">
    <property type="entry name" value="Cytochrome P450"/>
    <property type="match status" value="1"/>
</dbReference>
<keyword evidence="11" id="KW-0472">Membrane</keyword>
<name>A0A8H5GL46_9AGAR</name>
<dbReference type="GO" id="GO:0020037">
    <property type="term" value="F:heme binding"/>
    <property type="evidence" value="ECO:0007669"/>
    <property type="project" value="InterPro"/>
</dbReference>
<dbReference type="GO" id="GO:0005506">
    <property type="term" value="F:iron ion binding"/>
    <property type="evidence" value="ECO:0007669"/>
    <property type="project" value="InterPro"/>
</dbReference>
<comment type="subcellular location">
    <subcellularLocation>
        <location evidence="2">Membrane</location>
        <topology evidence="2">Single-pass membrane protein</topology>
    </subcellularLocation>
</comment>
<dbReference type="InterPro" id="IPR036396">
    <property type="entry name" value="Cyt_P450_sf"/>
</dbReference>
<keyword evidence="8" id="KW-0560">Oxidoreductase</keyword>
<evidence type="ECO:0000256" key="3">
    <source>
        <dbReference type="ARBA" id="ARBA00010617"/>
    </source>
</evidence>
<proteinExistence type="inferred from homology"/>
<keyword evidence="13" id="KW-1185">Reference proteome</keyword>
<keyword evidence="5" id="KW-0812">Transmembrane</keyword>
<evidence type="ECO:0000313" key="13">
    <source>
        <dbReference type="Proteomes" id="UP000559256"/>
    </source>
</evidence>
<keyword evidence="10" id="KW-0503">Monooxygenase</keyword>
<reference evidence="12 13" key="1">
    <citation type="journal article" date="2020" name="ISME J.">
        <title>Uncovering the hidden diversity of litter-decomposition mechanisms in mushroom-forming fungi.</title>
        <authorList>
            <person name="Floudas D."/>
            <person name="Bentzer J."/>
            <person name="Ahren D."/>
            <person name="Johansson T."/>
            <person name="Persson P."/>
            <person name="Tunlid A."/>
        </authorList>
    </citation>
    <scope>NUCLEOTIDE SEQUENCE [LARGE SCALE GENOMIC DNA]</scope>
    <source>
        <strain evidence="12 13">CBS 291.85</strain>
    </source>
</reference>
<evidence type="ECO:0000256" key="11">
    <source>
        <dbReference type="ARBA" id="ARBA00023136"/>
    </source>
</evidence>
<comment type="caution">
    <text evidence="12">The sequence shown here is derived from an EMBL/GenBank/DDBJ whole genome shotgun (WGS) entry which is preliminary data.</text>
</comment>
<protein>
    <recommendedName>
        <fullName evidence="14">Cytochrome P450</fullName>
    </recommendedName>
</protein>
<evidence type="ECO:0000313" key="12">
    <source>
        <dbReference type="EMBL" id="KAF5367008.1"/>
    </source>
</evidence>
<dbReference type="Proteomes" id="UP000559256">
    <property type="component" value="Unassembled WGS sequence"/>
</dbReference>
<dbReference type="PANTHER" id="PTHR46300">
    <property type="entry name" value="P450, PUTATIVE (EUROFUNG)-RELATED-RELATED"/>
    <property type="match status" value="1"/>
</dbReference>
<evidence type="ECO:0000256" key="9">
    <source>
        <dbReference type="ARBA" id="ARBA00023004"/>
    </source>
</evidence>
<dbReference type="OrthoDB" id="2789670at2759"/>
<dbReference type="GO" id="GO:0016020">
    <property type="term" value="C:membrane"/>
    <property type="evidence" value="ECO:0007669"/>
    <property type="project" value="UniProtKB-SubCell"/>
</dbReference>
<keyword evidence="9" id="KW-0408">Iron</keyword>
<evidence type="ECO:0000256" key="5">
    <source>
        <dbReference type="ARBA" id="ARBA00022692"/>
    </source>
</evidence>
<dbReference type="GO" id="GO:0016705">
    <property type="term" value="F:oxidoreductase activity, acting on paired donors, with incorporation or reduction of molecular oxygen"/>
    <property type="evidence" value="ECO:0007669"/>
    <property type="project" value="InterPro"/>
</dbReference>
<keyword evidence="7" id="KW-1133">Transmembrane helix</keyword>